<keyword evidence="7" id="KW-1185">Reference proteome</keyword>
<dbReference type="PANTHER" id="PTHR30537">
    <property type="entry name" value="HTH-TYPE TRANSCRIPTIONAL REGULATOR"/>
    <property type="match status" value="1"/>
</dbReference>
<dbReference type="HOGENOM" id="CLU_039613_16_1_5"/>
<proteinExistence type="inferred from homology"/>
<evidence type="ECO:0000259" key="5">
    <source>
        <dbReference type="PROSITE" id="PS50931"/>
    </source>
</evidence>
<accession>Q2GB49</accession>
<evidence type="ECO:0000256" key="2">
    <source>
        <dbReference type="ARBA" id="ARBA00023015"/>
    </source>
</evidence>
<dbReference type="GO" id="GO:0003700">
    <property type="term" value="F:DNA-binding transcription factor activity"/>
    <property type="evidence" value="ECO:0007669"/>
    <property type="project" value="InterPro"/>
</dbReference>
<dbReference type="Pfam" id="PF03466">
    <property type="entry name" value="LysR_substrate"/>
    <property type="match status" value="1"/>
</dbReference>
<dbReference type="PANTHER" id="PTHR30537:SF1">
    <property type="entry name" value="HTH-TYPE TRANSCRIPTIONAL REGULATOR PGRR"/>
    <property type="match status" value="1"/>
</dbReference>
<evidence type="ECO:0000313" key="7">
    <source>
        <dbReference type="Proteomes" id="UP000009134"/>
    </source>
</evidence>
<name>Q2GB49_NOVAD</name>
<evidence type="ECO:0000256" key="3">
    <source>
        <dbReference type="ARBA" id="ARBA00023125"/>
    </source>
</evidence>
<gene>
    <name evidence="6" type="ordered locus">Saro_0476</name>
</gene>
<dbReference type="Gene3D" id="3.40.190.290">
    <property type="match status" value="1"/>
</dbReference>
<dbReference type="GO" id="GO:0006351">
    <property type="term" value="P:DNA-templated transcription"/>
    <property type="evidence" value="ECO:0007669"/>
    <property type="project" value="TreeGrafter"/>
</dbReference>
<dbReference type="FunFam" id="1.10.10.10:FF:000001">
    <property type="entry name" value="LysR family transcriptional regulator"/>
    <property type="match status" value="1"/>
</dbReference>
<dbReference type="STRING" id="279238.Saro_0476"/>
<keyword evidence="2" id="KW-0805">Transcription regulation</keyword>
<dbReference type="InterPro" id="IPR000847">
    <property type="entry name" value="LysR_HTH_N"/>
</dbReference>
<evidence type="ECO:0000313" key="6">
    <source>
        <dbReference type="EMBL" id="ABD24924.1"/>
    </source>
</evidence>
<dbReference type="PRINTS" id="PR00039">
    <property type="entry name" value="HTHLYSR"/>
</dbReference>
<comment type="similarity">
    <text evidence="1">Belongs to the LysR transcriptional regulatory family.</text>
</comment>
<evidence type="ECO:0000256" key="1">
    <source>
        <dbReference type="ARBA" id="ARBA00009437"/>
    </source>
</evidence>
<dbReference type="AlphaFoldDB" id="Q2GB49"/>
<organism evidence="6 7">
    <name type="scientific">Novosphingobium aromaticivorans (strain ATCC 700278 / DSM 12444 / CCUG 56034 / CIP 105152 / NBRC 16084 / F199)</name>
    <dbReference type="NCBI Taxonomy" id="279238"/>
    <lineage>
        <taxon>Bacteria</taxon>
        <taxon>Pseudomonadati</taxon>
        <taxon>Pseudomonadota</taxon>
        <taxon>Alphaproteobacteria</taxon>
        <taxon>Sphingomonadales</taxon>
        <taxon>Sphingomonadaceae</taxon>
        <taxon>Novosphingobium</taxon>
    </lineage>
</organism>
<dbReference type="CDD" id="cd08474">
    <property type="entry name" value="PBP2_CrgA_like_5"/>
    <property type="match status" value="1"/>
</dbReference>
<dbReference type="SUPFAM" id="SSF53850">
    <property type="entry name" value="Periplasmic binding protein-like II"/>
    <property type="match status" value="1"/>
</dbReference>
<dbReference type="Proteomes" id="UP000009134">
    <property type="component" value="Chromosome"/>
</dbReference>
<dbReference type="EMBL" id="CP000248">
    <property type="protein sequence ID" value="ABD24924.1"/>
    <property type="molecule type" value="Genomic_DNA"/>
</dbReference>
<evidence type="ECO:0000256" key="4">
    <source>
        <dbReference type="ARBA" id="ARBA00023163"/>
    </source>
</evidence>
<keyword evidence="3" id="KW-0238">DNA-binding</keyword>
<dbReference type="PROSITE" id="PS50931">
    <property type="entry name" value="HTH_LYSR"/>
    <property type="match status" value="1"/>
</dbReference>
<dbReference type="GO" id="GO:0043565">
    <property type="term" value="F:sequence-specific DNA binding"/>
    <property type="evidence" value="ECO:0007669"/>
    <property type="project" value="TreeGrafter"/>
</dbReference>
<protein>
    <submittedName>
        <fullName evidence="6">Transcriptional regulator, LysR family</fullName>
    </submittedName>
</protein>
<sequence length="318" mass="34482">MFRTELGDLSVFLVVSEERSFTRAAVRLGTSQSAVSLAVRRLEEHLGLKLLARTTRSVSPTEAGEQLLATLKPSLGDIRDRLTSLTRLRARPAGLVRITTSRHAAETLLWPAVDAVMARYPDIEVEISIDGALTNIVADRFDAGVRLGESLEKDMVAVRIGPDLRMAVVCAPAYLEGREPPRGPRDLEAHRCINLRMATRGNLYAWEFEKDGRALNVRVEGALIVNDAGIAVRAAKAGHGLACVLEDEGVLRDIEAGNLVRVLEDWCPPLRGASSLLSGPAQPFARVPRGAGRAASARRLTASRALLRFGAPQPNYEA</sequence>
<dbReference type="SUPFAM" id="SSF46785">
    <property type="entry name" value="Winged helix' DNA-binding domain"/>
    <property type="match status" value="1"/>
</dbReference>
<dbReference type="Gene3D" id="1.10.10.10">
    <property type="entry name" value="Winged helix-like DNA-binding domain superfamily/Winged helix DNA-binding domain"/>
    <property type="match status" value="1"/>
</dbReference>
<dbReference type="InterPro" id="IPR036388">
    <property type="entry name" value="WH-like_DNA-bd_sf"/>
</dbReference>
<dbReference type="InterPro" id="IPR058163">
    <property type="entry name" value="LysR-type_TF_proteobact-type"/>
</dbReference>
<dbReference type="InterPro" id="IPR036390">
    <property type="entry name" value="WH_DNA-bd_sf"/>
</dbReference>
<feature type="domain" description="HTH lysR-type" evidence="5">
    <location>
        <begin position="4"/>
        <end position="61"/>
    </location>
</feature>
<keyword evidence="4" id="KW-0804">Transcription</keyword>
<dbReference type="InterPro" id="IPR005119">
    <property type="entry name" value="LysR_subst-bd"/>
</dbReference>
<reference evidence="7" key="1">
    <citation type="submission" date="2006-01" db="EMBL/GenBank/DDBJ databases">
        <title>Complete sequence of Novosphingobium aromaticivorans DSM 12444.</title>
        <authorList>
            <consortium name="US DOE Joint Genome Institute"/>
            <person name="Copeland A."/>
            <person name="Lucas S."/>
            <person name="Lapidus A."/>
            <person name="Barry K."/>
            <person name="Detter J.C."/>
            <person name="Glavina T."/>
            <person name="Hammon N."/>
            <person name="Israni S."/>
            <person name="Pitluck S."/>
            <person name="Chain P."/>
            <person name="Malfatti S."/>
            <person name="Shin M."/>
            <person name="Vergez L."/>
            <person name="Schmutz J."/>
            <person name="Larimer F."/>
            <person name="Land M."/>
            <person name="Kyrpides N."/>
            <person name="Ivanova N."/>
            <person name="Fredrickson J."/>
            <person name="Balkwill D."/>
            <person name="Romine M.F."/>
            <person name="Richardson P."/>
        </authorList>
    </citation>
    <scope>NUCLEOTIDE SEQUENCE [LARGE SCALE GENOMIC DNA]</scope>
    <source>
        <strain evidence="7">ATCC 700278 / DSM 12444 / CCUG 56034 / CIP 105152 / NBRC 16084 / F199</strain>
    </source>
</reference>
<dbReference type="Pfam" id="PF00126">
    <property type="entry name" value="HTH_1"/>
    <property type="match status" value="1"/>
</dbReference>
<dbReference type="eggNOG" id="COG0583">
    <property type="taxonomic scope" value="Bacteria"/>
</dbReference>
<dbReference type="KEGG" id="nar:Saro_0476"/>